<keyword evidence="4" id="KW-1185">Reference proteome</keyword>
<organism evidence="3 4">
    <name type="scientific">Dietzia natronolimnaea</name>
    <dbReference type="NCBI Taxonomy" id="161920"/>
    <lineage>
        <taxon>Bacteria</taxon>
        <taxon>Bacillati</taxon>
        <taxon>Actinomycetota</taxon>
        <taxon>Actinomycetes</taxon>
        <taxon>Mycobacteriales</taxon>
        <taxon>Dietziaceae</taxon>
        <taxon>Dietzia</taxon>
    </lineage>
</organism>
<evidence type="ECO:0000256" key="1">
    <source>
        <dbReference type="ARBA" id="ARBA00023125"/>
    </source>
</evidence>
<dbReference type="AlphaFoldDB" id="A0A2A2WSN6"/>
<dbReference type="Gene3D" id="1.10.1660.10">
    <property type="match status" value="1"/>
</dbReference>
<dbReference type="PANTHER" id="PTHR30204">
    <property type="entry name" value="REDOX-CYCLING DRUG-SENSING TRANSCRIPTIONAL ACTIVATOR SOXR"/>
    <property type="match status" value="1"/>
</dbReference>
<proteinExistence type="predicted"/>
<dbReference type="InterPro" id="IPR009061">
    <property type="entry name" value="DNA-bd_dom_put_sf"/>
</dbReference>
<protein>
    <submittedName>
        <fullName evidence="3">MerR family transcriptional regulator</fullName>
    </submittedName>
</protein>
<dbReference type="OrthoDB" id="3830374at2"/>
<feature type="domain" description="HTH merR-type" evidence="2">
    <location>
        <begin position="10"/>
        <end position="78"/>
    </location>
</feature>
<dbReference type="PANTHER" id="PTHR30204:SF93">
    <property type="entry name" value="HTH MERR-TYPE DOMAIN-CONTAINING PROTEIN"/>
    <property type="match status" value="1"/>
</dbReference>
<dbReference type="GO" id="GO:0003700">
    <property type="term" value="F:DNA-binding transcription factor activity"/>
    <property type="evidence" value="ECO:0007669"/>
    <property type="project" value="InterPro"/>
</dbReference>
<dbReference type="SMART" id="SM00422">
    <property type="entry name" value="HTH_MERR"/>
    <property type="match status" value="1"/>
</dbReference>
<gene>
    <name evidence="3" type="ORF">CEY15_04285</name>
</gene>
<evidence type="ECO:0000313" key="3">
    <source>
        <dbReference type="EMBL" id="PAY24216.1"/>
    </source>
</evidence>
<sequence>MSSRRSAPLQRIDELAATSGTTVRNIRVYQERGLLQPPIRKGRTALYGPDHRSRLEMILRLLNRGYTFATIRELLIAERHGFTLAELLEVESVRSERRPTGSRRRLTRAESQALDSFDLSETLTEVGESIGLVTEPGAAGHLLSDAYVAELLRDLIVLGVDADGIEKIVRLVVEGQGRAVEAITVLVEALRDAGIDKAVLEKRVRSTLPGAGTAARLIFLSAAETLLTQRHGFSRH</sequence>
<dbReference type="Proteomes" id="UP000218810">
    <property type="component" value="Unassembled WGS sequence"/>
</dbReference>
<dbReference type="InterPro" id="IPR000551">
    <property type="entry name" value="MerR-type_HTH_dom"/>
</dbReference>
<name>A0A2A2WSN6_9ACTN</name>
<comment type="caution">
    <text evidence="3">The sequence shown here is derived from an EMBL/GenBank/DDBJ whole genome shotgun (WGS) entry which is preliminary data.</text>
</comment>
<reference evidence="4" key="1">
    <citation type="submission" date="2017-09" db="EMBL/GenBank/DDBJ databases">
        <authorList>
            <person name="Zhang Y."/>
            <person name="Huang X."/>
            <person name="Liu J."/>
            <person name="Lu L."/>
            <person name="Peng K."/>
        </authorList>
    </citation>
    <scope>NUCLEOTIDE SEQUENCE [LARGE SCALE GENOMIC DNA]</scope>
    <source>
        <strain evidence="4">S-XJ-1</strain>
    </source>
</reference>
<dbReference type="GO" id="GO:0003677">
    <property type="term" value="F:DNA binding"/>
    <property type="evidence" value="ECO:0007669"/>
    <property type="project" value="UniProtKB-KW"/>
</dbReference>
<accession>A0A2A2WSN6</accession>
<dbReference type="EMBL" id="NTGA01000007">
    <property type="protein sequence ID" value="PAY24216.1"/>
    <property type="molecule type" value="Genomic_DNA"/>
</dbReference>
<evidence type="ECO:0000313" key="4">
    <source>
        <dbReference type="Proteomes" id="UP000218810"/>
    </source>
</evidence>
<keyword evidence="1" id="KW-0238">DNA-binding</keyword>
<evidence type="ECO:0000259" key="2">
    <source>
        <dbReference type="SMART" id="SM00422"/>
    </source>
</evidence>
<dbReference type="SUPFAM" id="SSF46955">
    <property type="entry name" value="Putative DNA-binding domain"/>
    <property type="match status" value="1"/>
</dbReference>
<dbReference type="RefSeq" id="WP_095717443.1">
    <property type="nucleotide sequence ID" value="NZ_NTGA01000007.1"/>
</dbReference>
<dbReference type="InterPro" id="IPR047057">
    <property type="entry name" value="MerR_fam"/>
</dbReference>
<dbReference type="Pfam" id="PF13411">
    <property type="entry name" value="MerR_1"/>
    <property type="match status" value="1"/>
</dbReference>